<evidence type="ECO:0000313" key="5">
    <source>
        <dbReference type="Proteomes" id="UP000006671"/>
    </source>
</evidence>
<keyword evidence="1" id="KW-0677">Repeat</keyword>
<gene>
    <name evidence="4" type="ORF">NAEGRDRAFT_72252</name>
</gene>
<dbReference type="InterPro" id="IPR011990">
    <property type="entry name" value="TPR-like_helical_dom_sf"/>
</dbReference>
<feature type="repeat" description="PPR" evidence="2">
    <location>
        <begin position="131"/>
        <end position="165"/>
    </location>
</feature>
<dbReference type="NCBIfam" id="TIGR00756">
    <property type="entry name" value="PPR"/>
    <property type="match status" value="2"/>
</dbReference>
<dbReference type="FunFam" id="1.25.40.10:FF:000158">
    <property type="entry name" value="pentatricopeptide repeat-containing protein At2g33680"/>
    <property type="match status" value="1"/>
</dbReference>
<reference evidence="4 5" key="1">
    <citation type="journal article" date="2010" name="Cell">
        <title>The genome of Naegleria gruberi illuminates early eukaryotic versatility.</title>
        <authorList>
            <person name="Fritz-Laylin L.K."/>
            <person name="Prochnik S.E."/>
            <person name="Ginger M.L."/>
            <person name="Dacks J.B."/>
            <person name="Carpenter M.L."/>
            <person name="Field M.C."/>
            <person name="Kuo A."/>
            <person name="Paredez A."/>
            <person name="Chapman J."/>
            <person name="Pham J."/>
            <person name="Shu S."/>
            <person name="Neupane R."/>
            <person name="Cipriano M."/>
            <person name="Mancuso J."/>
            <person name="Tu H."/>
            <person name="Salamov A."/>
            <person name="Lindquist E."/>
            <person name="Shapiro H."/>
            <person name="Lucas S."/>
            <person name="Grigoriev I.V."/>
            <person name="Cande W.Z."/>
            <person name="Fulton C."/>
            <person name="Rokhsar D.S."/>
            <person name="Dawson S.C."/>
        </authorList>
    </citation>
    <scope>NUCLEOTIDE SEQUENCE [LARGE SCALE GENOMIC DNA]</scope>
    <source>
        <strain evidence="4 5">NEG-M</strain>
    </source>
</reference>
<dbReference type="GO" id="GO:0008270">
    <property type="term" value="F:zinc ion binding"/>
    <property type="evidence" value="ECO:0007669"/>
    <property type="project" value="InterPro"/>
</dbReference>
<name>D2VTC6_NAEGR</name>
<evidence type="ECO:0000256" key="1">
    <source>
        <dbReference type="ARBA" id="ARBA00022737"/>
    </source>
</evidence>
<dbReference type="Proteomes" id="UP000006671">
    <property type="component" value="Unassembled WGS sequence"/>
</dbReference>
<dbReference type="Pfam" id="PF01535">
    <property type="entry name" value="PPR"/>
    <property type="match status" value="2"/>
</dbReference>
<dbReference type="Gene3D" id="1.25.40.10">
    <property type="entry name" value="Tetratricopeptide repeat domain"/>
    <property type="match status" value="3"/>
</dbReference>
<dbReference type="InterPro" id="IPR002885">
    <property type="entry name" value="PPR_rpt"/>
</dbReference>
<dbReference type="GO" id="GO:0009451">
    <property type="term" value="P:RNA modification"/>
    <property type="evidence" value="ECO:0007669"/>
    <property type="project" value="InterPro"/>
</dbReference>
<dbReference type="OrthoDB" id="185373at2759"/>
<dbReference type="OMA" id="RLNEAWD"/>
<proteinExistence type="predicted"/>
<dbReference type="EMBL" id="GG738896">
    <property type="protein sequence ID" value="EFC39907.1"/>
    <property type="molecule type" value="Genomic_DNA"/>
</dbReference>
<organism evidence="5">
    <name type="scientific">Naegleria gruberi</name>
    <name type="common">Amoeba</name>
    <dbReference type="NCBI Taxonomy" id="5762"/>
    <lineage>
        <taxon>Eukaryota</taxon>
        <taxon>Discoba</taxon>
        <taxon>Heterolobosea</taxon>
        <taxon>Tetramitia</taxon>
        <taxon>Eutetramitia</taxon>
        <taxon>Vahlkampfiidae</taxon>
        <taxon>Naegleria</taxon>
    </lineage>
</organism>
<dbReference type="InterPro" id="IPR046848">
    <property type="entry name" value="E_motif"/>
</dbReference>
<dbReference type="AlphaFoldDB" id="D2VTC6"/>
<feature type="domain" description="DYW" evidence="3">
    <location>
        <begin position="442"/>
        <end position="536"/>
    </location>
</feature>
<dbReference type="KEGG" id="ngr:NAEGRDRAFT_72252"/>
<dbReference type="RefSeq" id="XP_002672651.1">
    <property type="nucleotide sequence ID" value="XM_002672605.1"/>
</dbReference>
<dbReference type="InterPro" id="IPR032867">
    <property type="entry name" value="DYW_dom"/>
</dbReference>
<dbReference type="PROSITE" id="PS51375">
    <property type="entry name" value="PPR"/>
    <property type="match status" value="3"/>
</dbReference>
<feature type="repeat" description="PPR" evidence="2">
    <location>
        <begin position="27"/>
        <end position="61"/>
    </location>
</feature>
<dbReference type="SUPFAM" id="SSF48452">
    <property type="entry name" value="TPR-like"/>
    <property type="match status" value="1"/>
</dbReference>
<dbReference type="PANTHER" id="PTHR47926:SF395">
    <property type="entry name" value="TETRATRICOPEPTIDE-LIKE HELICAL DOMAIN, DYW DOMAIN PROTEIN-RELATED"/>
    <property type="match status" value="1"/>
</dbReference>
<dbReference type="GO" id="GO:0048731">
    <property type="term" value="P:system development"/>
    <property type="evidence" value="ECO:0007669"/>
    <property type="project" value="UniProtKB-ARBA"/>
</dbReference>
<evidence type="ECO:0000256" key="2">
    <source>
        <dbReference type="PROSITE-ProRule" id="PRU00708"/>
    </source>
</evidence>
<dbReference type="InParanoid" id="D2VTC6"/>
<dbReference type="Pfam" id="PF13041">
    <property type="entry name" value="PPR_2"/>
    <property type="match status" value="3"/>
</dbReference>
<sequence length="536" mass="61044">MSFYTKCGHPELAMEEFEKLKKTGGVDIGSWNCLLQAYISAGNISTAIQTFTTMQGNNISPNDIKFTILLKGCADNRLYEEGVEIHRMIPDVIENITTELATSIMNFYTKCGKPYVAVDLYDEFCEAGLVNVGTCTALIQAFIEIGDANEAFTVFNEMLKQNFQPNIVTYLVLLQACSRFVSTDSGNRVIKHIQDNGLYNNEIIQSSIALYFSKIGELEASKQIFDELLKYEKALSIETCNNILSVFAHHGEGSEAFNFYISFIEKNIEPTEKTFTILLNALSHSGMVEHVYSVFSSIKHPSIHNKCAMVDALARKGLLEQAESVIDHDDSYILWNTLMCGCRKFNNLELGERVFKIMISIDELEPSAYLLSHIYMNYGLVEKANKIRELMKEKGIQVMPGIVYHEENGITYKFVSGNDNFDRFNEVEQMRDEIFRKIIKAGYVPDVRWVPNTEFKTKDERVKALLRHSEKTAIAHAFVLNKDRKKILLTTNLRVCNDCHSATAFISKVMDCEIIVRDAKRFHHFKNGICSCNNYW</sequence>
<dbReference type="GO" id="GO:0003723">
    <property type="term" value="F:RNA binding"/>
    <property type="evidence" value="ECO:0007669"/>
    <property type="project" value="InterPro"/>
</dbReference>
<dbReference type="Pfam" id="PF20431">
    <property type="entry name" value="E_motif"/>
    <property type="match status" value="1"/>
</dbReference>
<feature type="repeat" description="PPR" evidence="2">
    <location>
        <begin position="236"/>
        <end position="270"/>
    </location>
</feature>
<evidence type="ECO:0000259" key="3">
    <source>
        <dbReference type="Pfam" id="PF14432"/>
    </source>
</evidence>
<dbReference type="InterPro" id="IPR046960">
    <property type="entry name" value="PPR_At4g14850-like_plant"/>
</dbReference>
<evidence type="ECO:0000313" key="4">
    <source>
        <dbReference type="EMBL" id="EFC39907.1"/>
    </source>
</evidence>
<protein>
    <submittedName>
        <fullName evidence="4">Predicted protein</fullName>
    </submittedName>
</protein>
<keyword evidence="5" id="KW-1185">Reference proteome</keyword>
<dbReference type="GeneID" id="8850933"/>
<dbReference type="STRING" id="5762.D2VTC6"/>
<dbReference type="VEuPathDB" id="AmoebaDB:NAEGRDRAFT_72252"/>
<accession>D2VTC6</accession>
<dbReference type="eggNOG" id="KOG4197">
    <property type="taxonomic scope" value="Eukaryota"/>
</dbReference>
<dbReference type="PANTHER" id="PTHR47926">
    <property type="entry name" value="PENTATRICOPEPTIDE REPEAT-CONTAINING PROTEIN"/>
    <property type="match status" value="1"/>
</dbReference>
<dbReference type="Pfam" id="PF14432">
    <property type="entry name" value="DYW_deaminase"/>
    <property type="match status" value="1"/>
</dbReference>